<name>A0AAN9BEE2_9CAEN</name>
<dbReference type="GO" id="GO:0006281">
    <property type="term" value="P:DNA repair"/>
    <property type="evidence" value="ECO:0007669"/>
    <property type="project" value="TreeGrafter"/>
</dbReference>
<dbReference type="PROSITE" id="PS50082">
    <property type="entry name" value="WD_REPEATS_2"/>
    <property type="match status" value="2"/>
</dbReference>
<comment type="subcellular location">
    <subcellularLocation>
        <location evidence="1">Nucleus</location>
    </subcellularLocation>
</comment>
<dbReference type="SMART" id="SM00320">
    <property type="entry name" value="WD40"/>
    <property type="match status" value="5"/>
</dbReference>
<dbReference type="Pfam" id="PF20946">
    <property type="entry name" value="Ctf4_C"/>
    <property type="match status" value="1"/>
</dbReference>
<dbReference type="SUPFAM" id="SSF47095">
    <property type="entry name" value="HMG-box"/>
    <property type="match status" value="1"/>
</dbReference>
<evidence type="ECO:0000256" key="5">
    <source>
        <dbReference type="PROSITE-ProRule" id="PRU00221"/>
    </source>
</evidence>
<dbReference type="GO" id="GO:0000278">
    <property type="term" value="P:mitotic cell cycle"/>
    <property type="evidence" value="ECO:0007669"/>
    <property type="project" value="TreeGrafter"/>
</dbReference>
<dbReference type="InterPro" id="IPR036322">
    <property type="entry name" value="WD40_repeat_dom_sf"/>
</dbReference>
<dbReference type="PROSITE" id="PS50118">
    <property type="entry name" value="HMG_BOX_2"/>
    <property type="match status" value="1"/>
</dbReference>
<dbReference type="GO" id="GO:0006261">
    <property type="term" value="P:DNA-templated DNA replication"/>
    <property type="evidence" value="ECO:0007669"/>
    <property type="project" value="InterPro"/>
</dbReference>
<reference evidence="9 10" key="1">
    <citation type="submission" date="2024-02" db="EMBL/GenBank/DDBJ databases">
        <title>Chromosome-scale genome assembly of the rough periwinkle Littorina saxatilis.</title>
        <authorList>
            <person name="De Jode A."/>
            <person name="Faria R."/>
            <person name="Formenti G."/>
            <person name="Sims Y."/>
            <person name="Smith T.P."/>
            <person name="Tracey A."/>
            <person name="Wood J.M.D."/>
            <person name="Zagrodzka Z.B."/>
            <person name="Johannesson K."/>
            <person name="Butlin R.K."/>
            <person name="Leder E.H."/>
        </authorList>
    </citation>
    <scope>NUCLEOTIDE SEQUENCE [LARGE SCALE GENOMIC DNA]</scope>
    <source>
        <strain evidence="9">Snail1</strain>
        <tissue evidence="9">Muscle</tissue>
    </source>
</reference>
<comment type="caution">
    <text evidence="9">The sequence shown here is derived from an EMBL/GenBank/DDBJ whole genome shotgun (WGS) entry which is preliminary data.</text>
</comment>
<dbReference type="InterPro" id="IPR022100">
    <property type="entry name" value="WDHD1/CFT4_beta-prop_2nd"/>
</dbReference>
<dbReference type="SMART" id="SM00398">
    <property type="entry name" value="HMG"/>
    <property type="match status" value="1"/>
</dbReference>
<evidence type="ECO:0000313" key="9">
    <source>
        <dbReference type="EMBL" id="KAK7103194.1"/>
    </source>
</evidence>
<dbReference type="Proteomes" id="UP001374579">
    <property type="component" value="Unassembled WGS sequence"/>
</dbReference>
<dbReference type="PROSITE" id="PS50294">
    <property type="entry name" value="WD_REPEATS_REGION"/>
    <property type="match status" value="2"/>
</dbReference>
<dbReference type="Gene3D" id="1.10.30.10">
    <property type="entry name" value="High mobility group box domain"/>
    <property type="match status" value="1"/>
</dbReference>
<feature type="compositionally biased region" description="Polar residues" evidence="7">
    <location>
        <begin position="941"/>
        <end position="953"/>
    </location>
</feature>
<dbReference type="InterPro" id="IPR001680">
    <property type="entry name" value="WD40_rpt"/>
</dbReference>
<keyword evidence="10" id="KW-1185">Reference proteome</keyword>
<dbReference type="InterPro" id="IPR055339">
    <property type="entry name" value="HMG-box_WDHD1"/>
</dbReference>
<evidence type="ECO:0000313" key="10">
    <source>
        <dbReference type="Proteomes" id="UP001374579"/>
    </source>
</evidence>
<feature type="region of interest" description="Disordered" evidence="7">
    <location>
        <begin position="786"/>
        <end position="856"/>
    </location>
</feature>
<dbReference type="InterPro" id="IPR057646">
    <property type="entry name" value="WD40_WDHD1_1st"/>
</dbReference>
<feature type="compositionally biased region" description="Acidic residues" evidence="7">
    <location>
        <begin position="792"/>
        <end position="804"/>
    </location>
</feature>
<dbReference type="CDD" id="cd21993">
    <property type="entry name" value="HMG-box_WDHD1"/>
    <property type="match status" value="1"/>
</dbReference>
<proteinExistence type="predicted"/>
<dbReference type="Gene3D" id="2.130.10.10">
    <property type="entry name" value="YVTN repeat-like/Quinoprotein amine dehydrogenase"/>
    <property type="match status" value="2"/>
</dbReference>
<dbReference type="AlphaFoldDB" id="A0AAN9BEE2"/>
<dbReference type="InterPro" id="IPR036910">
    <property type="entry name" value="HMG_box_dom_sf"/>
</dbReference>
<feature type="DNA-binding region" description="HMG box" evidence="6">
    <location>
        <begin position="965"/>
        <end position="1043"/>
    </location>
</feature>
<keyword evidence="2 5" id="KW-0853">WD repeat</keyword>
<keyword evidence="4 6" id="KW-0539">Nucleus</keyword>
<protein>
    <recommendedName>
        <fullName evidence="8">HMG box domain-containing protein</fullName>
    </recommendedName>
</protein>
<feature type="repeat" description="WD" evidence="5">
    <location>
        <begin position="5"/>
        <end position="37"/>
    </location>
</feature>
<dbReference type="PANTHER" id="PTHR19932:SF10">
    <property type="entry name" value="WD REPEAT AND HMG-BOX DNA-BINDING PROTEIN 1"/>
    <property type="match status" value="1"/>
</dbReference>
<organism evidence="9 10">
    <name type="scientific">Littorina saxatilis</name>
    <dbReference type="NCBI Taxonomy" id="31220"/>
    <lineage>
        <taxon>Eukaryota</taxon>
        <taxon>Metazoa</taxon>
        <taxon>Spiralia</taxon>
        <taxon>Lophotrochozoa</taxon>
        <taxon>Mollusca</taxon>
        <taxon>Gastropoda</taxon>
        <taxon>Caenogastropoda</taxon>
        <taxon>Littorinimorpha</taxon>
        <taxon>Littorinoidea</taxon>
        <taxon>Littorinidae</taxon>
        <taxon>Littorina</taxon>
    </lineage>
</organism>
<evidence type="ECO:0000256" key="4">
    <source>
        <dbReference type="ARBA" id="ARBA00023242"/>
    </source>
</evidence>
<dbReference type="Pfam" id="PF12341">
    <property type="entry name" value="Mcl1_mid"/>
    <property type="match status" value="1"/>
</dbReference>
<dbReference type="InterPro" id="IPR015943">
    <property type="entry name" value="WD40/YVTN_repeat-like_dom_sf"/>
</dbReference>
<feature type="compositionally biased region" description="Acidic residues" evidence="7">
    <location>
        <begin position="835"/>
        <end position="845"/>
    </location>
</feature>
<feature type="region of interest" description="Disordered" evidence="7">
    <location>
        <begin position="360"/>
        <end position="384"/>
    </location>
</feature>
<dbReference type="GO" id="GO:0003682">
    <property type="term" value="F:chromatin binding"/>
    <property type="evidence" value="ECO:0007669"/>
    <property type="project" value="TreeGrafter"/>
</dbReference>
<keyword evidence="3" id="KW-0677">Repeat</keyword>
<dbReference type="Pfam" id="PF24817">
    <property type="entry name" value="WD40_WDHD1_1st"/>
    <property type="match status" value="1"/>
</dbReference>
<evidence type="ECO:0000256" key="6">
    <source>
        <dbReference type="PROSITE-ProRule" id="PRU00267"/>
    </source>
</evidence>
<gene>
    <name evidence="9" type="ORF">V1264_018149</name>
</gene>
<feature type="compositionally biased region" description="Basic and acidic residues" evidence="7">
    <location>
        <begin position="1035"/>
        <end position="1044"/>
    </location>
</feature>
<feature type="region of interest" description="Disordered" evidence="7">
    <location>
        <begin position="916"/>
        <end position="996"/>
    </location>
</feature>
<evidence type="ECO:0000259" key="8">
    <source>
        <dbReference type="PROSITE" id="PS50118"/>
    </source>
</evidence>
<sequence>MKPMRYAHNDGHTDLCYDDSGRYILTCGTDGDVRIWDGIDDDDAVSHRVGDRAFAIAFKNERFFTATDANSVQACKFPDGMPDGLVTRFTAPINHMVFNAAGSVMVAGSSDFTVKVVEVENSRHKVYRGHKAPVLSIALDPKEQLVASSSCDGTVQVWSVDDQAEVKTLPLLDKCSDVSLAKSLCRMCWSPNGEFVFVPVGKGIHMFARENWELVDKIVHDDIPGTINVLSLSPDGHHIAAGCIDGVIAVVDWQKRKVVKKHRHERGLTITSLAWNPSNKHHVAFCDGEGQLGLLEVLQASSQGDSGEPASGMEGVFDDDDDMLIQASSKVMGEIDDDDTDSIDLGAIKKSMMPLIMGDDDSNASGSVTGATGEETEGAAPPRPVAPIVVEGFKPTPLQKAFQSGSTPLHLSSRFMKWNSIGIIRQYNTDDESSIDIEFHDTATHHAMHITNTSDFTMADLSAHAVVLATASDEECNSKLTCMHFGSWDSAKEWSVIMPEGETVQAVTAGEGWIAAATSSRMVRIFTVAGVQRSTFTLPGPVVCLTAHRQHLMAVYHAGMGLPGDQNLACRMLNVKGQKRASEETRLPLSPKSILSWAGFSAEGTPFTMDSEGVVRMLNTCLANTWTQVANTCDQVKGKSDHYWIVGVNENPQQLRCIPCKGSRYPATLPRPAVTVLPFCVSLCEPDSEKSQYEEQYMRSVVFAQHLSRLAAEGVELDEATQRNMQRPAQEALMKLFALSVRSEREFRAMEVCELMPDEQTLQLSIKYATRQRHLHLAQRISQLAQQRAQEEQQEEEEEEEEDFRDYLQASHNSTETEWAAESGQGTRKKAVRQEEEEEMEEGEEEERKPSGPMLNMKAKEKLVKQPSFGRANPFKVASQEKEVGSTKGTQVFDVMKKTKERAPVISPLPITLKQTKGGQRKITVKGKQAQQPKLAFGSGSDMTPSSKDTVADTQDEEQSENEPVKKPVSAFELWLSESQGDLEEEHPDLGEEELSRAAAEKFRALPREERQVWLQKAKSQPQADDGASDKKRKHSEEKDDEVPPKTQKKAPASPPKKPLSQNTNSKSKLAAFAFSTKP</sequence>
<dbReference type="EMBL" id="JBAMIC010000008">
    <property type="protein sequence ID" value="KAK7103194.1"/>
    <property type="molecule type" value="Genomic_DNA"/>
</dbReference>
<dbReference type="SUPFAM" id="SSF50978">
    <property type="entry name" value="WD40 repeat-like"/>
    <property type="match status" value="1"/>
</dbReference>
<feature type="repeat" description="WD" evidence="5">
    <location>
        <begin position="127"/>
        <end position="168"/>
    </location>
</feature>
<dbReference type="InterPro" id="IPR009071">
    <property type="entry name" value="HMG_box_dom"/>
</dbReference>
<dbReference type="PANTHER" id="PTHR19932">
    <property type="entry name" value="WD REPEAT AND HMG-BOX DNA BINDING PROTEIN"/>
    <property type="match status" value="1"/>
</dbReference>
<feature type="region of interest" description="Disordered" evidence="7">
    <location>
        <begin position="1010"/>
        <end position="1079"/>
    </location>
</feature>
<evidence type="ECO:0000256" key="1">
    <source>
        <dbReference type="ARBA" id="ARBA00004123"/>
    </source>
</evidence>
<dbReference type="GO" id="GO:0043596">
    <property type="term" value="C:nuclear replication fork"/>
    <property type="evidence" value="ECO:0007669"/>
    <property type="project" value="TreeGrafter"/>
</dbReference>
<evidence type="ECO:0000256" key="3">
    <source>
        <dbReference type="ARBA" id="ARBA00022737"/>
    </source>
</evidence>
<feature type="domain" description="HMG box" evidence="8">
    <location>
        <begin position="965"/>
        <end position="1043"/>
    </location>
</feature>
<dbReference type="GO" id="GO:0003677">
    <property type="term" value="F:DNA binding"/>
    <property type="evidence" value="ECO:0007669"/>
    <property type="project" value="UniProtKB-UniRule"/>
</dbReference>
<evidence type="ECO:0000256" key="2">
    <source>
        <dbReference type="ARBA" id="ARBA00022574"/>
    </source>
</evidence>
<accession>A0AAN9BEE2</accession>
<dbReference type="InterPro" id="IPR048591">
    <property type="entry name" value="WDHD1/CFT4_hel"/>
</dbReference>
<evidence type="ECO:0000256" key="7">
    <source>
        <dbReference type="SAM" id="MobiDB-lite"/>
    </source>
</evidence>
<keyword evidence="6" id="KW-0238">DNA-binding</keyword>
<dbReference type="Pfam" id="PF24815">
    <property type="entry name" value="HMG_WDHD1"/>
    <property type="match status" value="1"/>
</dbReference>